<sequence>MTSLLMLVLLIVAALAVDIGNAYVHKRERQKDSDHATLAGAGIGGSNLPAPGAGTSCSPTTEHLAYTKVGTTDQAAVDVAAHLTRQLGRTITASELTNCKVGEDGELFYGTPKVVSGKWSLTYNKNQLSLVTPPDEVDFGFAGIIGYDSTNVAGISTVEIRTPKMETLPYFALDSCSYGAQTLQQPSNGLASKELLYLKDQTNAATVSTVTPASYAVAVTPTTQLTITGNNFTNVTHVGFFEPGASGPGPAPTEVAVQAAWKTATSITIPAASLPASLFTTNAYFFIRVKIGTNWSAATFGNGNNERMTPNIIVGAPTLNCGQGSTTGNFGTLRLANSHVSGEPDQIAYNVADGLESTLAPHPNPNAPFDCNSTNSKVWPTEGTNCVQSKPGGMDAGPAWKGFVAGVGGSPAVPGLLTDVSAGTGCATNGQPATTTIRGVTINNDNLTCFFTNDTVAVGDVSSRTYAGGAVISSKIYDSPRFVSVPVFGRAFVGAEYLKVIGFRSGFITDQPNSATKLTGVTTSTNGLTTQNNGPNVDLLSVQIIFLNEAALPPPPVKAGTIAYTGIGVKVPLLVN</sequence>
<keyword evidence="4" id="KW-1185">Reference proteome</keyword>
<gene>
    <name evidence="3" type="ORF">GCM10009843_06200</name>
</gene>
<dbReference type="Pfam" id="PF13400">
    <property type="entry name" value="Tad"/>
    <property type="match status" value="1"/>
</dbReference>
<evidence type="ECO:0000259" key="2">
    <source>
        <dbReference type="Pfam" id="PF13400"/>
    </source>
</evidence>
<name>A0ABP5JK10_9ACTN</name>
<protein>
    <recommendedName>
        <fullName evidence="2">Putative Flp pilus-assembly TadG-like N-terminal domain-containing protein</fullName>
    </recommendedName>
</protein>
<evidence type="ECO:0000256" key="1">
    <source>
        <dbReference type="SAM" id="MobiDB-lite"/>
    </source>
</evidence>
<accession>A0ABP5JK10</accession>
<reference evidence="4" key="1">
    <citation type="journal article" date="2019" name="Int. J. Syst. Evol. Microbiol.">
        <title>The Global Catalogue of Microorganisms (GCM) 10K type strain sequencing project: providing services to taxonomists for standard genome sequencing and annotation.</title>
        <authorList>
            <consortium name="The Broad Institute Genomics Platform"/>
            <consortium name="The Broad Institute Genome Sequencing Center for Infectious Disease"/>
            <person name="Wu L."/>
            <person name="Ma J."/>
        </authorList>
    </citation>
    <scope>NUCLEOTIDE SEQUENCE [LARGE SCALE GENOMIC DNA]</scope>
    <source>
        <strain evidence="4">JCM 16021</strain>
    </source>
</reference>
<evidence type="ECO:0000313" key="3">
    <source>
        <dbReference type="EMBL" id="GAA2116177.1"/>
    </source>
</evidence>
<dbReference type="EMBL" id="BAAAQQ010000002">
    <property type="protein sequence ID" value="GAA2116177.1"/>
    <property type="molecule type" value="Genomic_DNA"/>
</dbReference>
<dbReference type="Proteomes" id="UP001500575">
    <property type="component" value="Unassembled WGS sequence"/>
</dbReference>
<feature type="domain" description="Putative Flp pilus-assembly TadG-like N-terminal" evidence="2">
    <location>
        <begin position="2"/>
        <end position="41"/>
    </location>
</feature>
<organism evidence="3 4">
    <name type="scientific">Nocardioides bigeumensis</name>
    <dbReference type="NCBI Taxonomy" id="433657"/>
    <lineage>
        <taxon>Bacteria</taxon>
        <taxon>Bacillati</taxon>
        <taxon>Actinomycetota</taxon>
        <taxon>Actinomycetes</taxon>
        <taxon>Propionibacteriales</taxon>
        <taxon>Nocardioidaceae</taxon>
        <taxon>Nocardioides</taxon>
    </lineage>
</organism>
<feature type="region of interest" description="Disordered" evidence="1">
    <location>
        <begin position="37"/>
        <end position="59"/>
    </location>
</feature>
<evidence type="ECO:0000313" key="4">
    <source>
        <dbReference type="Proteomes" id="UP001500575"/>
    </source>
</evidence>
<comment type="caution">
    <text evidence="3">The sequence shown here is derived from an EMBL/GenBank/DDBJ whole genome shotgun (WGS) entry which is preliminary data.</text>
</comment>
<dbReference type="InterPro" id="IPR028087">
    <property type="entry name" value="Tad_N"/>
</dbReference>
<proteinExistence type="predicted"/>